<organism evidence="2 3">
    <name type="scientific">Actinoalloteichus hoggarensis</name>
    <dbReference type="NCBI Taxonomy" id="1470176"/>
    <lineage>
        <taxon>Bacteria</taxon>
        <taxon>Bacillati</taxon>
        <taxon>Actinomycetota</taxon>
        <taxon>Actinomycetes</taxon>
        <taxon>Pseudonocardiales</taxon>
        <taxon>Pseudonocardiaceae</taxon>
        <taxon>Actinoalloteichus</taxon>
    </lineage>
</organism>
<evidence type="ECO:0000313" key="3">
    <source>
        <dbReference type="Proteomes" id="UP000204221"/>
    </source>
</evidence>
<evidence type="ECO:0000256" key="1">
    <source>
        <dbReference type="SAM" id="MobiDB-lite"/>
    </source>
</evidence>
<reference evidence="2 3" key="1">
    <citation type="submission" date="2017-07" db="EMBL/GenBank/DDBJ databases">
        <title>Complete genome sequence of Actinoalloteichus hoggarensis DSM 45943, type strain of Actinoalloteichus hoggarensis.</title>
        <authorList>
            <person name="Ruckert C."/>
            <person name="Nouioui I."/>
            <person name="Willmese J."/>
            <person name="van Wezel G."/>
            <person name="Klenk H.-P."/>
            <person name="Kalinowski J."/>
            <person name="Zotchev S.B."/>
        </authorList>
    </citation>
    <scope>NUCLEOTIDE SEQUENCE [LARGE SCALE GENOMIC DNA]</scope>
    <source>
        <strain evidence="2 3">DSM 45943</strain>
    </source>
</reference>
<feature type="compositionally biased region" description="Low complexity" evidence="1">
    <location>
        <begin position="128"/>
        <end position="138"/>
    </location>
</feature>
<dbReference type="Proteomes" id="UP000204221">
    <property type="component" value="Chromosome"/>
</dbReference>
<gene>
    <name evidence="2" type="ORF">AHOG_20410</name>
</gene>
<protein>
    <submittedName>
        <fullName evidence="2">Uncharacterized protein</fullName>
    </submittedName>
</protein>
<proteinExistence type="predicted"/>
<accession>A0A221W847</accession>
<keyword evidence="3" id="KW-1185">Reference proteome</keyword>
<dbReference type="KEGG" id="ahg:AHOG_20410"/>
<feature type="region of interest" description="Disordered" evidence="1">
    <location>
        <begin position="93"/>
        <end position="148"/>
    </location>
</feature>
<evidence type="ECO:0000313" key="2">
    <source>
        <dbReference type="EMBL" id="ASO21699.1"/>
    </source>
</evidence>
<dbReference type="EMBL" id="CP022521">
    <property type="protein sequence ID" value="ASO21699.1"/>
    <property type="molecule type" value="Genomic_DNA"/>
</dbReference>
<name>A0A221W847_9PSEU</name>
<sequence>MLGVLVVGVLVVGVLVTGVSAAGLVATKSAAAHQLGPCPRRRRARLREEAHSRGSSWTAELDVVPGGGQTGADAGSLAPWVLVVGAAYPESWFSRPTVGRPLGAPSPTHSEDRAARCNRPVNTRRCSRSSGGSRISNSKPKAATHTAS</sequence>
<dbReference type="AlphaFoldDB" id="A0A221W847"/>